<accession>A0ABV6QRV7</accession>
<feature type="transmembrane region" description="Helical" evidence="1">
    <location>
        <begin position="120"/>
        <end position="140"/>
    </location>
</feature>
<evidence type="ECO:0000313" key="3">
    <source>
        <dbReference type="Proteomes" id="UP001589890"/>
    </source>
</evidence>
<feature type="transmembrane region" description="Helical" evidence="1">
    <location>
        <begin position="51"/>
        <end position="74"/>
    </location>
</feature>
<evidence type="ECO:0000256" key="1">
    <source>
        <dbReference type="SAM" id="Phobius"/>
    </source>
</evidence>
<evidence type="ECO:0008006" key="4">
    <source>
        <dbReference type="Google" id="ProtNLM"/>
    </source>
</evidence>
<keyword evidence="3" id="KW-1185">Reference proteome</keyword>
<keyword evidence="1" id="KW-0472">Membrane</keyword>
<name>A0ABV6QRV7_9ACTN</name>
<protein>
    <recommendedName>
        <fullName evidence="4">DUF4383 domain-containing protein</fullName>
    </recommendedName>
</protein>
<feature type="transmembrane region" description="Helical" evidence="1">
    <location>
        <begin position="86"/>
        <end position="108"/>
    </location>
</feature>
<keyword evidence="1" id="KW-0812">Transmembrane</keyword>
<dbReference type="EMBL" id="JBHLTC010000029">
    <property type="protein sequence ID" value="MFC0626736.1"/>
    <property type="molecule type" value="Genomic_DNA"/>
</dbReference>
<reference evidence="2 3" key="1">
    <citation type="submission" date="2024-09" db="EMBL/GenBank/DDBJ databases">
        <authorList>
            <person name="Sun Q."/>
            <person name="Mori K."/>
        </authorList>
    </citation>
    <scope>NUCLEOTIDE SEQUENCE [LARGE SCALE GENOMIC DNA]</scope>
    <source>
        <strain evidence="2 3">CGMCC 1.15906</strain>
    </source>
</reference>
<dbReference type="RefSeq" id="WP_380050691.1">
    <property type="nucleotide sequence ID" value="NZ_JBHLTC010000029.1"/>
</dbReference>
<evidence type="ECO:0000313" key="2">
    <source>
        <dbReference type="EMBL" id="MFC0626736.1"/>
    </source>
</evidence>
<dbReference type="Proteomes" id="UP001589890">
    <property type="component" value="Unassembled WGS sequence"/>
</dbReference>
<sequence>MATLEIHQVHAPTSPPHSVRLSMALWLTAIGAGVAESVIGASAAISSESGVTPALAAMIAFRVLLYGGLTMLVLRLRSGRNRVRIALTGLLGVIGLATLVIEPIKWLAAGAHWAEVDLDLYAGIRAIHILAVLGALVALYRPASNRWFRRR</sequence>
<comment type="caution">
    <text evidence="2">The sequence shown here is derived from an EMBL/GenBank/DDBJ whole genome shotgun (WGS) entry which is preliminary data.</text>
</comment>
<feature type="transmembrane region" description="Helical" evidence="1">
    <location>
        <begin position="24"/>
        <end position="45"/>
    </location>
</feature>
<keyword evidence="1" id="KW-1133">Transmembrane helix</keyword>
<proteinExistence type="predicted"/>
<organism evidence="2 3">
    <name type="scientific">Kribbella deserti</name>
    <dbReference type="NCBI Taxonomy" id="1926257"/>
    <lineage>
        <taxon>Bacteria</taxon>
        <taxon>Bacillati</taxon>
        <taxon>Actinomycetota</taxon>
        <taxon>Actinomycetes</taxon>
        <taxon>Propionibacteriales</taxon>
        <taxon>Kribbellaceae</taxon>
        <taxon>Kribbella</taxon>
    </lineage>
</organism>
<gene>
    <name evidence="2" type="ORF">ACFFGN_21830</name>
</gene>